<reference evidence="3" key="1">
    <citation type="submission" date="2025-08" db="UniProtKB">
        <authorList>
            <consortium name="RefSeq"/>
        </authorList>
    </citation>
    <scope>IDENTIFICATION</scope>
    <source>
        <tissue evidence="3">Total insect</tissue>
    </source>
</reference>
<organism evidence="3">
    <name type="scientific">Thrips palmi</name>
    <name type="common">Melon thrips</name>
    <dbReference type="NCBI Taxonomy" id="161013"/>
    <lineage>
        <taxon>Eukaryota</taxon>
        <taxon>Metazoa</taxon>
        <taxon>Ecdysozoa</taxon>
        <taxon>Arthropoda</taxon>
        <taxon>Hexapoda</taxon>
        <taxon>Insecta</taxon>
        <taxon>Pterygota</taxon>
        <taxon>Neoptera</taxon>
        <taxon>Paraneoptera</taxon>
        <taxon>Thysanoptera</taxon>
        <taxon>Terebrantia</taxon>
        <taxon>Thripoidea</taxon>
        <taxon>Thripidae</taxon>
        <taxon>Thrips</taxon>
    </lineage>
</organism>
<gene>
    <name evidence="3" type="primary">LOC117652786</name>
</gene>
<evidence type="ECO:0000313" key="2">
    <source>
        <dbReference type="Proteomes" id="UP000515158"/>
    </source>
</evidence>
<dbReference type="InParanoid" id="A0A6P9A770"/>
<keyword evidence="2" id="KW-1185">Reference proteome</keyword>
<dbReference type="GeneID" id="117652786"/>
<dbReference type="AlphaFoldDB" id="A0A6P9A770"/>
<feature type="chain" id="PRO_5027709895" evidence="1">
    <location>
        <begin position="18"/>
        <end position="167"/>
    </location>
</feature>
<protein>
    <submittedName>
        <fullName evidence="3">Uncharacterized protein LOC117652786 isoform X1</fullName>
    </submittedName>
</protein>
<feature type="signal peptide" evidence="1">
    <location>
        <begin position="1"/>
        <end position="17"/>
    </location>
</feature>
<dbReference type="GO" id="GO:0003700">
    <property type="term" value="F:DNA-binding transcription factor activity"/>
    <property type="evidence" value="ECO:0007669"/>
    <property type="project" value="InterPro"/>
</dbReference>
<evidence type="ECO:0000256" key="1">
    <source>
        <dbReference type="SAM" id="SignalP"/>
    </source>
</evidence>
<proteinExistence type="predicted"/>
<dbReference type="SUPFAM" id="SSF49417">
    <property type="entry name" value="p53-like transcription factors"/>
    <property type="match status" value="1"/>
</dbReference>
<dbReference type="Proteomes" id="UP000515158">
    <property type="component" value="Unplaced"/>
</dbReference>
<dbReference type="GO" id="GO:0003677">
    <property type="term" value="F:DNA binding"/>
    <property type="evidence" value="ECO:0007669"/>
    <property type="project" value="InterPro"/>
</dbReference>
<keyword evidence="1" id="KW-0732">Signal</keyword>
<dbReference type="KEGG" id="tpal:117652786"/>
<sequence>MRRISATFLAPTSLALTAVECGSGPLGRRDTCRGIRVATMADGYANDNFQAEPGYNLRILVEPQPFYRLRYATEMKSFHGALKGSGAPYPMVKLEQTHLMEETETFIRVSVFTASGEPHVHQIALKGPGATAWRLGKHADISVSSQNNFQAQFDPMPLCEPMLALTL</sequence>
<accession>A0A6P9A770</accession>
<dbReference type="Gene3D" id="2.60.40.340">
    <property type="entry name" value="Rel homology domain (RHD), DNA-binding domain"/>
    <property type="match status" value="1"/>
</dbReference>
<name>A0A6P9A770_THRPL</name>
<dbReference type="GO" id="GO:0006357">
    <property type="term" value="P:regulation of transcription by RNA polymerase II"/>
    <property type="evidence" value="ECO:0007669"/>
    <property type="project" value="UniProtKB-ARBA"/>
</dbReference>
<dbReference type="InterPro" id="IPR037059">
    <property type="entry name" value="RHD_DNA_bind_dom_sf"/>
</dbReference>
<evidence type="ECO:0000313" key="3">
    <source>
        <dbReference type="RefSeq" id="XP_034253772.1"/>
    </source>
</evidence>
<dbReference type="InterPro" id="IPR008967">
    <property type="entry name" value="p53-like_TF_DNA-bd_sf"/>
</dbReference>
<dbReference type="RefSeq" id="XP_034253772.1">
    <property type="nucleotide sequence ID" value="XM_034397881.1"/>
</dbReference>